<dbReference type="AlphaFoldDB" id="A0AAV4UMT4"/>
<protein>
    <submittedName>
        <fullName evidence="2">Uncharacterized protein</fullName>
    </submittedName>
</protein>
<feature type="region of interest" description="Disordered" evidence="1">
    <location>
        <begin position="21"/>
        <end position="69"/>
    </location>
</feature>
<proteinExistence type="predicted"/>
<evidence type="ECO:0000313" key="3">
    <source>
        <dbReference type="Proteomes" id="UP001054945"/>
    </source>
</evidence>
<dbReference type="Proteomes" id="UP001054945">
    <property type="component" value="Unassembled WGS sequence"/>
</dbReference>
<dbReference type="EMBL" id="BPLR01013162">
    <property type="protein sequence ID" value="GIY59113.1"/>
    <property type="molecule type" value="Genomic_DNA"/>
</dbReference>
<name>A0AAV4UMT4_CAEEX</name>
<reference evidence="2 3" key="1">
    <citation type="submission" date="2021-06" db="EMBL/GenBank/DDBJ databases">
        <title>Caerostris extrusa draft genome.</title>
        <authorList>
            <person name="Kono N."/>
            <person name="Arakawa K."/>
        </authorList>
    </citation>
    <scope>NUCLEOTIDE SEQUENCE [LARGE SCALE GENOMIC DNA]</scope>
</reference>
<organism evidence="2 3">
    <name type="scientific">Caerostris extrusa</name>
    <name type="common">Bark spider</name>
    <name type="synonym">Caerostris bankana</name>
    <dbReference type="NCBI Taxonomy" id="172846"/>
    <lineage>
        <taxon>Eukaryota</taxon>
        <taxon>Metazoa</taxon>
        <taxon>Ecdysozoa</taxon>
        <taxon>Arthropoda</taxon>
        <taxon>Chelicerata</taxon>
        <taxon>Arachnida</taxon>
        <taxon>Araneae</taxon>
        <taxon>Araneomorphae</taxon>
        <taxon>Entelegynae</taxon>
        <taxon>Araneoidea</taxon>
        <taxon>Araneidae</taxon>
        <taxon>Caerostris</taxon>
    </lineage>
</organism>
<evidence type="ECO:0000313" key="2">
    <source>
        <dbReference type="EMBL" id="GIY59113.1"/>
    </source>
</evidence>
<sequence>MVPWSSRLEIDHRAHHLILVEGTKRRERPANRFSRKRSKGSTDADLLARTESDGHSSGRLLRHSADEDD</sequence>
<accession>A0AAV4UMT4</accession>
<keyword evidence="3" id="KW-1185">Reference proteome</keyword>
<gene>
    <name evidence="2" type="ORF">CEXT_606571</name>
</gene>
<evidence type="ECO:0000256" key="1">
    <source>
        <dbReference type="SAM" id="MobiDB-lite"/>
    </source>
</evidence>
<feature type="compositionally biased region" description="Basic and acidic residues" evidence="1">
    <location>
        <begin position="40"/>
        <end position="56"/>
    </location>
</feature>
<comment type="caution">
    <text evidence="2">The sequence shown here is derived from an EMBL/GenBank/DDBJ whole genome shotgun (WGS) entry which is preliminary data.</text>
</comment>